<dbReference type="InterPro" id="IPR036388">
    <property type="entry name" value="WH-like_DNA-bd_sf"/>
</dbReference>
<feature type="domain" description="Paired" evidence="9">
    <location>
        <begin position="119"/>
        <end position="251"/>
    </location>
</feature>
<evidence type="ECO:0000256" key="2">
    <source>
        <dbReference type="ARBA" id="ARBA00022473"/>
    </source>
</evidence>
<dbReference type="Proteomes" id="UP000050794">
    <property type="component" value="Unassembled WGS sequence"/>
</dbReference>
<feature type="region of interest" description="Disordered" evidence="8">
    <location>
        <begin position="194"/>
        <end position="225"/>
    </location>
</feature>
<dbReference type="EMBL" id="UYWY01020651">
    <property type="protein sequence ID" value="VDM42204.1"/>
    <property type="molecule type" value="Genomic_DNA"/>
</dbReference>
<dbReference type="PROSITE" id="PS51057">
    <property type="entry name" value="PAIRED_2"/>
    <property type="match status" value="1"/>
</dbReference>
<evidence type="ECO:0000256" key="6">
    <source>
        <dbReference type="ARBA" id="ARBA00023163"/>
    </source>
</evidence>
<dbReference type="PRINTS" id="PR00027">
    <property type="entry name" value="PAIREDBOX"/>
</dbReference>
<keyword evidence="5" id="KW-0238">DNA-binding</keyword>
<keyword evidence="11" id="KW-1185">Reference proteome</keyword>
<dbReference type="AlphaFoldDB" id="A0A183UQW3"/>
<evidence type="ECO:0000256" key="1">
    <source>
        <dbReference type="ARBA" id="ARBA00004123"/>
    </source>
</evidence>
<keyword evidence="4" id="KW-0805">Transcription regulation</keyword>
<dbReference type="SUPFAM" id="SSF46689">
    <property type="entry name" value="Homeodomain-like"/>
    <property type="match status" value="1"/>
</dbReference>
<proteinExistence type="predicted"/>
<protein>
    <submittedName>
        <fullName evidence="12">Paired domain-containing protein</fullName>
    </submittedName>
</protein>
<evidence type="ECO:0000313" key="12">
    <source>
        <dbReference type="WBParaSite" id="TCNE_0001088301-mRNA-1"/>
    </source>
</evidence>
<feature type="compositionally biased region" description="Basic and acidic residues" evidence="8">
    <location>
        <begin position="202"/>
        <end position="220"/>
    </location>
</feature>
<sequence length="251" mass="28158">MDTCALSEHQYHIQAPFQALHRKRNLTFVHLKSAMPLFFLPRRPLVQLNDPLAQSLDGYVTGPAVPAYVATPKQTSFLPYTPLPVFHASQLAQNFSYQKCAYPMDNLASSPQIDATSQTSSSKNKLGRAYNPGRPLAMADRQKILQLYEKGHKISHIARIIGVTHSCVSKIMTRYRRTGSMYPRSTCSARVRSVEINSETSDSEKTIPESDVEKTTRSENNDTSPTVLIHRPFAIKSYSIQRQVLGSGLYQ</sequence>
<reference evidence="10 11" key="2">
    <citation type="submission" date="2018-11" db="EMBL/GenBank/DDBJ databases">
        <authorList>
            <consortium name="Pathogen Informatics"/>
        </authorList>
    </citation>
    <scope>NUCLEOTIDE SEQUENCE [LARGE SCALE GENOMIC DNA]</scope>
</reference>
<evidence type="ECO:0000256" key="5">
    <source>
        <dbReference type="ARBA" id="ARBA00023125"/>
    </source>
</evidence>
<dbReference type="Gene3D" id="1.10.10.10">
    <property type="entry name" value="Winged helix-like DNA-binding domain superfamily/Winged helix DNA-binding domain"/>
    <property type="match status" value="1"/>
</dbReference>
<keyword evidence="6" id="KW-0804">Transcription</keyword>
<feature type="compositionally biased region" description="Polar residues" evidence="8">
    <location>
        <begin position="112"/>
        <end position="124"/>
    </location>
</feature>
<dbReference type="GO" id="GO:0005634">
    <property type="term" value="C:nucleus"/>
    <property type="evidence" value="ECO:0007669"/>
    <property type="project" value="UniProtKB-SubCell"/>
</dbReference>
<dbReference type="GO" id="GO:0000978">
    <property type="term" value="F:RNA polymerase II cis-regulatory region sequence-specific DNA binding"/>
    <property type="evidence" value="ECO:0007669"/>
    <property type="project" value="TreeGrafter"/>
</dbReference>
<feature type="region of interest" description="Disordered" evidence="8">
    <location>
        <begin position="112"/>
        <end position="133"/>
    </location>
</feature>
<accession>A0A183UQW3</accession>
<dbReference type="InterPro" id="IPR043565">
    <property type="entry name" value="PAX_fam"/>
</dbReference>
<comment type="subcellular location">
    <subcellularLocation>
        <location evidence="1">Nucleus</location>
    </subcellularLocation>
</comment>
<dbReference type="PANTHER" id="PTHR45636">
    <property type="entry name" value="PAIRED BOX PROTEIN PAX-6-RELATED-RELATED"/>
    <property type="match status" value="1"/>
</dbReference>
<dbReference type="InterPro" id="IPR001523">
    <property type="entry name" value="Paired_dom"/>
</dbReference>
<evidence type="ECO:0000256" key="4">
    <source>
        <dbReference type="ARBA" id="ARBA00023015"/>
    </source>
</evidence>
<evidence type="ECO:0000313" key="11">
    <source>
        <dbReference type="Proteomes" id="UP000050794"/>
    </source>
</evidence>
<evidence type="ECO:0000256" key="3">
    <source>
        <dbReference type="ARBA" id="ARBA00022724"/>
    </source>
</evidence>
<keyword evidence="3" id="KW-0563">Paired box</keyword>
<name>A0A183UQW3_TOXCA</name>
<dbReference type="SMART" id="SM00351">
    <property type="entry name" value="PAX"/>
    <property type="match status" value="1"/>
</dbReference>
<dbReference type="Pfam" id="PF00292">
    <property type="entry name" value="PAX"/>
    <property type="match status" value="1"/>
</dbReference>
<dbReference type="InterPro" id="IPR009057">
    <property type="entry name" value="Homeodomain-like_sf"/>
</dbReference>
<evidence type="ECO:0000313" key="10">
    <source>
        <dbReference type="EMBL" id="VDM42204.1"/>
    </source>
</evidence>
<evidence type="ECO:0000259" key="9">
    <source>
        <dbReference type="PROSITE" id="PS51057"/>
    </source>
</evidence>
<gene>
    <name evidence="10" type="ORF">TCNE_LOCUS10883</name>
</gene>
<evidence type="ECO:0000256" key="7">
    <source>
        <dbReference type="ARBA" id="ARBA00023242"/>
    </source>
</evidence>
<dbReference type="WBParaSite" id="TCNE_0001088301-mRNA-1">
    <property type="protein sequence ID" value="TCNE_0001088301-mRNA-1"/>
    <property type="gene ID" value="TCNE_0001088301"/>
</dbReference>
<dbReference type="GO" id="GO:0000981">
    <property type="term" value="F:DNA-binding transcription factor activity, RNA polymerase II-specific"/>
    <property type="evidence" value="ECO:0007669"/>
    <property type="project" value="TreeGrafter"/>
</dbReference>
<keyword evidence="2" id="KW-0217">Developmental protein</keyword>
<dbReference type="PANTHER" id="PTHR45636:SF42">
    <property type="entry name" value="PROTEIN CBR-NPAX-1"/>
    <property type="match status" value="1"/>
</dbReference>
<organism evidence="11 12">
    <name type="scientific">Toxocara canis</name>
    <name type="common">Canine roundworm</name>
    <dbReference type="NCBI Taxonomy" id="6265"/>
    <lineage>
        <taxon>Eukaryota</taxon>
        <taxon>Metazoa</taxon>
        <taxon>Ecdysozoa</taxon>
        <taxon>Nematoda</taxon>
        <taxon>Chromadorea</taxon>
        <taxon>Rhabditida</taxon>
        <taxon>Spirurina</taxon>
        <taxon>Ascaridomorpha</taxon>
        <taxon>Ascaridoidea</taxon>
        <taxon>Toxocaridae</taxon>
        <taxon>Toxocara</taxon>
    </lineage>
</organism>
<evidence type="ECO:0000256" key="8">
    <source>
        <dbReference type="SAM" id="MobiDB-lite"/>
    </source>
</evidence>
<keyword evidence="7" id="KW-0539">Nucleus</keyword>
<reference evidence="12" key="1">
    <citation type="submission" date="2016-06" db="UniProtKB">
        <authorList>
            <consortium name="WormBaseParasite"/>
        </authorList>
    </citation>
    <scope>IDENTIFICATION</scope>
</reference>